<sequence>MTDKDQSKNQAENDNNSLIEDRFLKIEQLLWDIQEKINKHGKSIDLLLHATNKLEAKTLALKQQFNKNEFISLKIMSEGARIETYKAMSEE</sequence>
<reference evidence="1 2" key="1">
    <citation type="submission" date="2021-03" db="EMBL/GenBank/DDBJ databases">
        <title>Genomic Encyclopedia of Type Strains, Phase IV (KMG-IV): sequencing the most valuable type-strain genomes for metagenomic binning, comparative biology and taxonomic classification.</title>
        <authorList>
            <person name="Goeker M."/>
        </authorList>
    </citation>
    <scope>NUCLEOTIDE SEQUENCE [LARGE SCALE GENOMIC DNA]</scope>
    <source>
        <strain evidence="1 2">DSM 24950</strain>
    </source>
</reference>
<gene>
    <name evidence="1" type="ORF">J2Z65_004414</name>
</gene>
<organism evidence="1 2">
    <name type="scientific">Paenibacillus aceris</name>
    <dbReference type="NCBI Taxonomy" id="869555"/>
    <lineage>
        <taxon>Bacteria</taxon>
        <taxon>Bacillati</taxon>
        <taxon>Bacillota</taxon>
        <taxon>Bacilli</taxon>
        <taxon>Bacillales</taxon>
        <taxon>Paenibacillaceae</taxon>
        <taxon>Paenibacillus</taxon>
    </lineage>
</organism>
<keyword evidence="2" id="KW-1185">Reference proteome</keyword>
<protein>
    <submittedName>
        <fullName evidence="1">Uncharacterized protein</fullName>
    </submittedName>
</protein>
<dbReference type="EMBL" id="JAGGKV010000012">
    <property type="protein sequence ID" value="MBP1965181.1"/>
    <property type="molecule type" value="Genomic_DNA"/>
</dbReference>
<comment type="caution">
    <text evidence="1">The sequence shown here is derived from an EMBL/GenBank/DDBJ whole genome shotgun (WGS) entry which is preliminary data.</text>
</comment>
<evidence type="ECO:0000313" key="1">
    <source>
        <dbReference type="EMBL" id="MBP1965181.1"/>
    </source>
</evidence>
<name>A0ABS4I452_9BACL</name>
<evidence type="ECO:0000313" key="2">
    <source>
        <dbReference type="Proteomes" id="UP001519344"/>
    </source>
</evidence>
<accession>A0ABS4I452</accession>
<dbReference type="RefSeq" id="WP_167051882.1">
    <property type="nucleotide sequence ID" value="NZ_JAAOZR010000001.1"/>
</dbReference>
<proteinExistence type="predicted"/>
<dbReference type="Proteomes" id="UP001519344">
    <property type="component" value="Unassembled WGS sequence"/>
</dbReference>